<gene>
    <name evidence="2" type="ORF">H0G86_005561</name>
</gene>
<dbReference type="PANTHER" id="PTHR28064:SF1">
    <property type="entry name" value="INNER KINETOCHORE SUBUNIT NKP2"/>
    <property type="match status" value="1"/>
</dbReference>
<dbReference type="PANTHER" id="PTHR28064">
    <property type="entry name" value="INNER KINETOCHORE SUBUNIT NKP2"/>
    <property type="match status" value="1"/>
</dbReference>
<sequence>MPPPSESDILTNYLLQPAPLPSITTFNQFVLLFPRPLHNSPQLRSLYRDLQAQRNAVVDAVAASIQDEVKRGVVMRREVLRLRREAEREDIDGEVEMERALFGHDSGLKSATHSLNSVIPELEGAVGALEAEIKRLEEEEAALQESIQQTIGGLSDLRYGKLANGKLRDEIVDGLKSLQEASLGLVFIIQRKQTAGGLSPS</sequence>
<evidence type="ECO:0000313" key="3">
    <source>
        <dbReference type="Proteomes" id="UP000826661"/>
    </source>
</evidence>
<dbReference type="AlphaFoldDB" id="A0A8G0LCP0"/>
<dbReference type="Proteomes" id="UP000826661">
    <property type="component" value="Chromosome III"/>
</dbReference>
<dbReference type="GO" id="GO:0031511">
    <property type="term" value="C:Mis6-Sim4 complex"/>
    <property type="evidence" value="ECO:0007669"/>
    <property type="project" value="TreeGrafter"/>
</dbReference>
<keyword evidence="1" id="KW-0175">Coiled coil</keyword>
<proteinExistence type="predicted"/>
<keyword evidence="3" id="KW-1185">Reference proteome</keyword>
<feature type="coiled-coil region" evidence="1">
    <location>
        <begin position="119"/>
        <end position="149"/>
    </location>
</feature>
<dbReference type="EMBL" id="CP075866">
    <property type="protein sequence ID" value="QYS98379.1"/>
    <property type="molecule type" value="Genomic_DNA"/>
</dbReference>
<dbReference type="Pfam" id="PF09447">
    <property type="entry name" value="Cnl2_NKP2"/>
    <property type="match status" value="1"/>
</dbReference>
<name>A0A8G0LCP0_9HYPO</name>
<protein>
    <submittedName>
        <fullName evidence="2">Uncharacterized protein</fullName>
    </submittedName>
</protein>
<dbReference type="GO" id="GO:0007059">
    <property type="term" value="P:chromosome segregation"/>
    <property type="evidence" value="ECO:0007669"/>
    <property type="project" value="TreeGrafter"/>
</dbReference>
<dbReference type="InterPro" id="IPR018565">
    <property type="entry name" value="Nkp2/Cnl2"/>
</dbReference>
<reference evidence="2 3" key="1">
    <citation type="journal article" date="2021" name="BMC Genomics">
        <title>Telomere-to-telomere genome assembly of asparaginase-producing Trichoderma simmonsii.</title>
        <authorList>
            <person name="Chung D."/>
            <person name="Kwon Y.M."/>
            <person name="Yang Y."/>
        </authorList>
    </citation>
    <scope>NUCLEOTIDE SEQUENCE [LARGE SCALE GENOMIC DNA]</scope>
    <source>
        <strain evidence="2 3">GH-Sj1</strain>
    </source>
</reference>
<evidence type="ECO:0000313" key="2">
    <source>
        <dbReference type="EMBL" id="QYS98379.1"/>
    </source>
</evidence>
<organism evidence="2 3">
    <name type="scientific">Trichoderma simmonsii</name>
    <dbReference type="NCBI Taxonomy" id="1491479"/>
    <lineage>
        <taxon>Eukaryota</taxon>
        <taxon>Fungi</taxon>
        <taxon>Dikarya</taxon>
        <taxon>Ascomycota</taxon>
        <taxon>Pezizomycotina</taxon>
        <taxon>Sordariomycetes</taxon>
        <taxon>Hypocreomycetidae</taxon>
        <taxon>Hypocreales</taxon>
        <taxon>Hypocreaceae</taxon>
        <taxon>Trichoderma</taxon>
    </lineage>
</organism>
<evidence type="ECO:0000256" key="1">
    <source>
        <dbReference type="SAM" id="Coils"/>
    </source>
</evidence>
<accession>A0A8G0LCP0</accession>